<keyword evidence="2" id="KW-1185">Reference proteome</keyword>
<reference evidence="1 2" key="1">
    <citation type="submission" date="2024-06" db="EMBL/GenBank/DDBJ databases">
        <title>The Natural Products Discovery Center: Release of the First 8490 Sequenced Strains for Exploring Actinobacteria Biosynthetic Diversity.</title>
        <authorList>
            <person name="Kalkreuter E."/>
            <person name="Kautsar S.A."/>
            <person name="Yang D."/>
            <person name="Bader C.D."/>
            <person name="Teijaro C.N."/>
            <person name="Fluegel L."/>
            <person name="Davis C.M."/>
            <person name="Simpson J.R."/>
            <person name="Lauterbach L."/>
            <person name="Steele A.D."/>
            <person name="Gui C."/>
            <person name="Meng S."/>
            <person name="Li G."/>
            <person name="Viehrig K."/>
            <person name="Ye F."/>
            <person name="Su P."/>
            <person name="Kiefer A.F."/>
            <person name="Nichols A."/>
            <person name="Cepeda A.J."/>
            <person name="Yan W."/>
            <person name="Fan B."/>
            <person name="Jiang Y."/>
            <person name="Adhikari A."/>
            <person name="Zheng C.-J."/>
            <person name="Schuster L."/>
            <person name="Cowan T.M."/>
            <person name="Smanski M.J."/>
            <person name="Chevrette M.G."/>
            <person name="De Carvalho L.P.S."/>
            <person name="Shen B."/>
        </authorList>
    </citation>
    <scope>NUCLEOTIDE SEQUENCE [LARGE SCALE GENOMIC DNA]</scope>
    <source>
        <strain evidence="1 2">NPDC053791</strain>
    </source>
</reference>
<dbReference type="Proteomes" id="UP001552479">
    <property type="component" value="Unassembled WGS sequence"/>
</dbReference>
<evidence type="ECO:0000313" key="2">
    <source>
        <dbReference type="Proteomes" id="UP001552479"/>
    </source>
</evidence>
<proteinExistence type="predicted"/>
<gene>
    <name evidence="1" type="ORF">AB0L03_17500</name>
</gene>
<name>A0ABV3IW94_9ACTN</name>
<dbReference type="Gene3D" id="1.25.40.10">
    <property type="entry name" value="Tetratricopeptide repeat domain"/>
    <property type="match status" value="1"/>
</dbReference>
<comment type="caution">
    <text evidence="1">The sequence shown here is derived from an EMBL/GenBank/DDBJ whole genome shotgun (WGS) entry which is preliminary data.</text>
</comment>
<sequence>MPKSDLPQGLSSRLLNDRAFVEACRSRDFSGIFQMAKRAGFYPARIARSVELTPSAVGEIIKGNRDIRDITVIERVADGLRIPGRMLGLACREWEAGLEQAPTGAALSEGDPLNFLANDGPEADLDLSSDPEFVAALVESQLPEHYKNSNFFGARHAIPAVVEHAQNIMRLLETATGQTRQGLLQTGGQVAEFIGWLYQDLGDFRRAALWSDRAMEWAQEAADDHMQSYLLFRKSNQATARASAERAVGLAKAAQRLPGVTPQITALAAQQEAQGYALMRNPKAALARFDEAHALVSEAAGTAPATTLDTSYCTPAYIEMQRANCWIDLGQPQRAIELFEGHLEALPKVFRNDRGVYLARLARAYVRAGELESGAAAATKSLGIVRYTGSARTFTELSAVAESVTAHRSVPTVASFLDRFMVIRDRFMA</sequence>
<accession>A0ABV3IW94</accession>
<dbReference type="RefSeq" id="WP_366088573.1">
    <property type="nucleotide sequence ID" value="NZ_JBFASG010000016.1"/>
</dbReference>
<organism evidence="1 2">
    <name type="scientific">Streptomyces roseoverticillatus</name>
    <dbReference type="NCBI Taxonomy" id="66429"/>
    <lineage>
        <taxon>Bacteria</taxon>
        <taxon>Bacillati</taxon>
        <taxon>Actinomycetota</taxon>
        <taxon>Actinomycetes</taxon>
        <taxon>Kitasatosporales</taxon>
        <taxon>Streptomycetaceae</taxon>
        <taxon>Streptomyces</taxon>
    </lineage>
</organism>
<evidence type="ECO:0000313" key="1">
    <source>
        <dbReference type="EMBL" id="MEV4924612.1"/>
    </source>
</evidence>
<dbReference type="InterPro" id="IPR011990">
    <property type="entry name" value="TPR-like_helical_dom_sf"/>
</dbReference>
<dbReference type="EMBL" id="JBFASG010000016">
    <property type="protein sequence ID" value="MEV4924612.1"/>
    <property type="molecule type" value="Genomic_DNA"/>
</dbReference>
<protein>
    <submittedName>
        <fullName evidence="1">Uncharacterized protein</fullName>
    </submittedName>
</protein>
<dbReference type="SUPFAM" id="SSF48452">
    <property type="entry name" value="TPR-like"/>
    <property type="match status" value="2"/>
</dbReference>